<proteinExistence type="predicted"/>
<dbReference type="EMBL" id="JAFIMR010000078">
    <property type="protein sequence ID" value="KAI1849288.1"/>
    <property type="molecule type" value="Genomic_DNA"/>
</dbReference>
<evidence type="ECO:0008006" key="4">
    <source>
        <dbReference type="Google" id="ProtNLM"/>
    </source>
</evidence>
<dbReference type="AlphaFoldDB" id="A0A9Q0AIC9"/>
<protein>
    <recommendedName>
        <fullName evidence="4">Protein kinase domain-containing protein</fullName>
    </recommendedName>
</protein>
<feature type="region of interest" description="Disordered" evidence="1">
    <location>
        <begin position="382"/>
        <end position="470"/>
    </location>
</feature>
<evidence type="ECO:0000256" key="1">
    <source>
        <dbReference type="SAM" id="MobiDB-lite"/>
    </source>
</evidence>
<dbReference type="InterPro" id="IPR011009">
    <property type="entry name" value="Kinase-like_dom_sf"/>
</dbReference>
<sequence length="685" mass="75845">MNVAWNIRRRIGSHCLGANRTFAQRQTRHDTTRHDTISYNAIEDTSRDAPTFHRSRCSSTVPLVDHTHTHTDTARAAATGCPIYTSRRFVGLPILPMELSVSKTTPVTYHVSALAASAAASVGASSSPRPTDRRPRSACALHALKNALPVSTQEIAEMEEGSPRQGHSSSEPASATSEKHLAPGSSSANHDAARKRCRGLDIVNSNACTECRKKRAKWRRAPPTKGLARRPDQICVYRSEGAGETQRTMLYVSEYEAPHKLTAPHLRAGLHPMNIFADVVNRKTIPTAADLIARFEYHAERLTAAAITQTYNYMIEGGLEYGLLTTGEAITFLRVDWQDPETLLYHLAEPSFEMADRSADKRHACTAVGQYLAFSLMALGPAEEQSRPRPPDERNRVIAPPPSLASSYAPTTHGRVSRSLVARRKARDRPERQARRRKSDESSSDEAGRAVPGSPSPSERRTKAVQQSQRSERILAWGRQGQNGQESQQYCTHQCLLGLSGRGHLDERCSNITLHRQGESRLDNPVRRGEFLELLRAQLQKSMDEGITKLHMSGVRGALTKSRSWLMDIRLWPKEHCQLSSQTFSMKRWFTSGLNDSKELWCPCVLGPSICGRCIGCTTTIIGSTLNTFCFSRGVARGATLPRPTKQCIRAVHQAGVVHGDVRPENVLGNEETGKPMLVDFERSV</sequence>
<dbReference type="Proteomes" id="UP000829685">
    <property type="component" value="Unassembled WGS sequence"/>
</dbReference>
<feature type="region of interest" description="Disordered" evidence="1">
    <location>
        <begin position="157"/>
        <end position="193"/>
    </location>
</feature>
<keyword evidence="3" id="KW-1185">Reference proteome</keyword>
<comment type="caution">
    <text evidence="2">The sequence shown here is derived from an EMBL/GenBank/DDBJ whole genome shotgun (WGS) entry which is preliminary data.</text>
</comment>
<feature type="compositionally biased region" description="Basic and acidic residues" evidence="1">
    <location>
        <begin position="384"/>
        <end position="396"/>
    </location>
</feature>
<feature type="compositionally biased region" description="Basic and acidic residues" evidence="1">
    <location>
        <begin position="428"/>
        <end position="441"/>
    </location>
</feature>
<dbReference type="SUPFAM" id="SSF56112">
    <property type="entry name" value="Protein kinase-like (PK-like)"/>
    <property type="match status" value="1"/>
</dbReference>
<accession>A0A9Q0AIC9</accession>
<organism evidence="2 3">
    <name type="scientific">Neoarthrinium moseri</name>
    <dbReference type="NCBI Taxonomy" id="1658444"/>
    <lineage>
        <taxon>Eukaryota</taxon>
        <taxon>Fungi</taxon>
        <taxon>Dikarya</taxon>
        <taxon>Ascomycota</taxon>
        <taxon>Pezizomycotina</taxon>
        <taxon>Sordariomycetes</taxon>
        <taxon>Xylariomycetidae</taxon>
        <taxon>Amphisphaeriales</taxon>
        <taxon>Apiosporaceae</taxon>
        <taxon>Neoarthrinium</taxon>
    </lineage>
</organism>
<reference evidence="2" key="1">
    <citation type="submission" date="2021-03" db="EMBL/GenBank/DDBJ databases">
        <title>Revisited historic fungal species revealed as producer of novel bioactive compounds through whole genome sequencing and comparative genomics.</title>
        <authorList>
            <person name="Vignolle G.A."/>
            <person name="Hochenegger N."/>
            <person name="Mach R.L."/>
            <person name="Mach-Aigner A.R."/>
            <person name="Javad Rahimi M."/>
            <person name="Salim K.A."/>
            <person name="Chan C.M."/>
            <person name="Lim L.B.L."/>
            <person name="Cai F."/>
            <person name="Druzhinina I.S."/>
            <person name="U'Ren J.M."/>
            <person name="Derntl C."/>
        </authorList>
    </citation>
    <scope>NUCLEOTIDE SEQUENCE</scope>
    <source>
        <strain evidence="2">TUCIM 5799</strain>
    </source>
</reference>
<dbReference type="Gene3D" id="1.10.510.10">
    <property type="entry name" value="Transferase(Phosphotransferase) domain 1"/>
    <property type="match status" value="1"/>
</dbReference>
<feature type="compositionally biased region" description="Polar residues" evidence="1">
    <location>
        <begin position="165"/>
        <end position="176"/>
    </location>
</feature>
<name>A0A9Q0AIC9_9PEZI</name>
<evidence type="ECO:0000313" key="3">
    <source>
        <dbReference type="Proteomes" id="UP000829685"/>
    </source>
</evidence>
<gene>
    <name evidence="2" type="ORF">JX265_013674</name>
</gene>
<evidence type="ECO:0000313" key="2">
    <source>
        <dbReference type="EMBL" id="KAI1849288.1"/>
    </source>
</evidence>